<dbReference type="Proteomes" id="UP000001070">
    <property type="component" value="Unassembled WGS sequence"/>
</dbReference>
<sequence length="226" mass="25423">MTSEALESIDGEKHAKLNNEWKVDDKDVPDEKPQSANPTAGAEGAAAAAEPMKVDDAELVEATKQEPAKPSPQAFGWLFISPRSPHFCGLWDAAVNTAWHHHYRCVDQSVLVFDEWRALVCQTAAIINSCPLVPIAENFGDLDVVTPATILEPHLTWMDCNPFDDLQRVTHVHNFFGFRWREEGLAVLQHHARWRSPTQSLQVDDLVLDKNENPLPMGWLQRSLSR</sequence>
<feature type="compositionally biased region" description="Basic and acidic residues" evidence="1">
    <location>
        <begin position="10"/>
        <end position="33"/>
    </location>
</feature>
<dbReference type="eggNOG" id="KOG0017">
    <property type="taxonomic scope" value="Eukaryota"/>
</dbReference>
<dbReference type="Pfam" id="PF18701">
    <property type="entry name" value="DUF5641"/>
    <property type="match status" value="1"/>
</dbReference>
<evidence type="ECO:0000259" key="2">
    <source>
        <dbReference type="Pfam" id="PF18701"/>
    </source>
</evidence>
<dbReference type="PANTHER" id="PTHR47331">
    <property type="entry name" value="PHD-TYPE DOMAIN-CONTAINING PROTEIN"/>
    <property type="match status" value="1"/>
</dbReference>
<protein>
    <submittedName>
        <fullName evidence="3">GH22200</fullName>
    </submittedName>
</protein>
<feature type="domain" description="DUF5641" evidence="2">
    <location>
        <begin position="167"/>
        <end position="221"/>
    </location>
</feature>
<gene>
    <name evidence="3" type="primary">Dgri\GH22200</name>
    <name evidence="3" type="ORF">Dgri_GH22200</name>
</gene>
<dbReference type="HOGENOM" id="CLU_1225919_0_0_1"/>
<proteinExistence type="predicted"/>
<dbReference type="InParanoid" id="B4K1D8"/>
<feature type="compositionally biased region" description="Low complexity" evidence="1">
    <location>
        <begin position="40"/>
        <end position="50"/>
    </location>
</feature>
<name>B4K1D8_DROGR</name>
<organism evidence="4">
    <name type="scientific">Drosophila grimshawi</name>
    <name type="common">Hawaiian fruit fly</name>
    <name type="synonym">Idiomyia grimshawi</name>
    <dbReference type="NCBI Taxonomy" id="7222"/>
    <lineage>
        <taxon>Eukaryota</taxon>
        <taxon>Metazoa</taxon>
        <taxon>Ecdysozoa</taxon>
        <taxon>Arthropoda</taxon>
        <taxon>Hexapoda</taxon>
        <taxon>Insecta</taxon>
        <taxon>Pterygota</taxon>
        <taxon>Neoptera</taxon>
        <taxon>Endopterygota</taxon>
        <taxon>Diptera</taxon>
        <taxon>Brachycera</taxon>
        <taxon>Muscomorpha</taxon>
        <taxon>Ephydroidea</taxon>
        <taxon>Drosophilidae</taxon>
        <taxon>Drosophila</taxon>
        <taxon>Hawaiian Drosophila</taxon>
    </lineage>
</organism>
<dbReference type="OMA" id="RSKWCHE"/>
<keyword evidence="4" id="KW-1185">Reference proteome</keyword>
<evidence type="ECO:0000256" key="1">
    <source>
        <dbReference type="SAM" id="MobiDB-lite"/>
    </source>
</evidence>
<dbReference type="AlphaFoldDB" id="B4K1D8"/>
<accession>B4K1D8</accession>
<reference evidence="3 4" key="1">
    <citation type="journal article" date="2007" name="Nature">
        <title>Evolution of genes and genomes on the Drosophila phylogeny.</title>
        <authorList>
            <consortium name="Drosophila 12 Genomes Consortium"/>
            <person name="Clark A.G."/>
            <person name="Eisen M.B."/>
            <person name="Smith D.R."/>
            <person name="Bergman C.M."/>
            <person name="Oliver B."/>
            <person name="Markow T.A."/>
            <person name="Kaufman T.C."/>
            <person name="Kellis M."/>
            <person name="Gelbart W."/>
            <person name="Iyer V.N."/>
            <person name="Pollard D.A."/>
            <person name="Sackton T.B."/>
            <person name="Larracuente A.M."/>
            <person name="Singh N.D."/>
            <person name="Abad J.P."/>
            <person name="Abt D.N."/>
            <person name="Adryan B."/>
            <person name="Aguade M."/>
            <person name="Akashi H."/>
            <person name="Anderson W.W."/>
            <person name="Aquadro C.F."/>
            <person name="Ardell D.H."/>
            <person name="Arguello R."/>
            <person name="Artieri C.G."/>
            <person name="Barbash D.A."/>
            <person name="Barker D."/>
            <person name="Barsanti P."/>
            <person name="Batterham P."/>
            <person name="Batzoglou S."/>
            <person name="Begun D."/>
            <person name="Bhutkar A."/>
            <person name="Blanco E."/>
            <person name="Bosak S.A."/>
            <person name="Bradley R.K."/>
            <person name="Brand A.D."/>
            <person name="Brent M.R."/>
            <person name="Brooks A.N."/>
            <person name="Brown R.H."/>
            <person name="Butlin R.K."/>
            <person name="Caggese C."/>
            <person name="Calvi B.R."/>
            <person name="Bernardo de Carvalho A."/>
            <person name="Caspi A."/>
            <person name="Castrezana S."/>
            <person name="Celniker S.E."/>
            <person name="Chang J.L."/>
            <person name="Chapple C."/>
            <person name="Chatterji S."/>
            <person name="Chinwalla A."/>
            <person name="Civetta A."/>
            <person name="Clifton S.W."/>
            <person name="Comeron J.M."/>
            <person name="Costello J.C."/>
            <person name="Coyne J.A."/>
            <person name="Daub J."/>
            <person name="David R.G."/>
            <person name="Delcher A.L."/>
            <person name="Delehaunty K."/>
            <person name="Do C.B."/>
            <person name="Ebling H."/>
            <person name="Edwards K."/>
            <person name="Eickbush T."/>
            <person name="Evans J.D."/>
            <person name="Filipski A."/>
            <person name="Findeiss S."/>
            <person name="Freyhult E."/>
            <person name="Fulton L."/>
            <person name="Fulton R."/>
            <person name="Garcia A.C."/>
            <person name="Gardiner A."/>
            <person name="Garfield D.A."/>
            <person name="Garvin B.E."/>
            <person name="Gibson G."/>
            <person name="Gilbert D."/>
            <person name="Gnerre S."/>
            <person name="Godfrey J."/>
            <person name="Good R."/>
            <person name="Gotea V."/>
            <person name="Gravely B."/>
            <person name="Greenberg A.J."/>
            <person name="Griffiths-Jones S."/>
            <person name="Gross S."/>
            <person name="Guigo R."/>
            <person name="Gustafson E.A."/>
            <person name="Haerty W."/>
            <person name="Hahn M.W."/>
            <person name="Halligan D.L."/>
            <person name="Halpern A.L."/>
            <person name="Halter G.M."/>
            <person name="Han M.V."/>
            <person name="Heger A."/>
            <person name="Hillier L."/>
            <person name="Hinrichs A.S."/>
            <person name="Holmes I."/>
            <person name="Hoskins R.A."/>
            <person name="Hubisz M.J."/>
            <person name="Hultmark D."/>
            <person name="Huntley M.A."/>
            <person name="Jaffe D.B."/>
            <person name="Jagadeeshan S."/>
            <person name="Jeck W.R."/>
            <person name="Johnson J."/>
            <person name="Jones C.D."/>
            <person name="Jordan W.C."/>
            <person name="Karpen G.H."/>
            <person name="Kataoka E."/>
            <person name="Keightley P.D."/>
            <person name="Kheradpour P."/>
            <person name="Kirkness E.F."/>
            <person name="Koerich L.B."/>
            <person name="Kristiansen K."/>
            <person name="Kudrna D."/>
            <person name="Kulathinal R.J."/>
            <person name="Kumar S."/>
            <person name="Kwok R."/>
            <person name="Lander E."/>
            <person name="Langley C.H."/>
            <person name="Lapoint R."/>
            <person name="Lazzaro B.P."/>
            <person name="Lee S.J."/>
            <person name="Levesque L."/>
            <person name="Li R."/>
            <person name="Lin C.F."/>
            <person name="Lin M.F."/>
            <person name="Lindblad-Toh K."/>
            <person name="Llopart A."/>
            <person name="Long M."/>
            <person name="Low L."/>
            <person name="Lozovsky E."/>
            <person name="Lu J."/>
            <person name="Luo M."/>
            <person name="Machado C.A."/>
            <person name="Makalowski W."/>
            <person name="Marzo M."/>
            <person name="Matsuda M."/>
            <person name="Matzkin L."/>
            <person name="McAllister B."/>
            <person name="McBride C.S."/>
            <person name="McKernan B."/>
            <person name="McKernan K."/>
            <person name="Mendez-Lago M."/>
            <person name="Minx P."/>
            <person name="Mollenhauer M.U."/>
            <person name="Montooth K."/>
            <person name="Mount S.M."/>
            <person name="Mu X."/>
            <person name="Myers E."/>
            <person name="Negre B."/>
            <person name="Newfeld S."/>
            <person name="Nielsen R."/>
            <person name="Noor M.A."/>
            <person name="O'Grady P."/>
            <person name="Pachter L."/>
            <person name="Papaceit M."/>
            <person name="Parisi M.J."/>
            <person name="Parisi M."/>
            <person name="Parts L."/>
            <person name="Pedersen J.S."/>
            <person name="Pesole G."/>
            <person name="Phillippy A.M."/>
            <person name="Ponting C.P."/>
            <person name="Pop M."/>
            <person name="Porcelli D."/>
            <person name="Powell J.R."/>
            <person name="Prohaska S."/>
            <person name="Pruitt K."/>
            <person name="Puig M."/>
            <person name="Quesneville H."/>
            <person name="Ram K.R."/>
            <person name="Rand D."/>
            <person name="Rasmussen M.D."/>
            <person name="Reed L.K."/>
            <person name="Reenan R."/>
            <person name="Reily A."/>
            <person name="Remington K.A."/>
            <person name="Rieger T.T."/>
            <person name="Ritchie M.G."/>
            <person name="Robin C."/>
            <person name="Rogers Y.H."/>
            <person name="Rohde C."/>
            <person name="Rozas J."/>
            <person name="Rubenfield M.J."/>
            <person name="Ruiz A."/>
            <person name="Russo S."/>
            <person name="Salzberg S.L."/>
            <person name="Sanchez-Gracia A."/>
            <person name="Saranga D.J."/>
            <person name="Sato H."/>
            <person name="Schaeffer S.W."/>
            <person name="Schatz M.C."/>
            <person name="Schlenke T."/>
            <person name="Schwartz R."/>
            <person name="Segarra C."/>
            <person name="Singh R.S."/>
            <person name="Sirot L."/>
            <person name="Sirota M."/>
            <person name="Sisneros N.B."/>
            <person name="Smith C.D."/>
            <person name="Smith T.F."/>
            <person name="Spieth J."/>
            <person name="Stage D.E."/>
            <person name="Stark A."/>
            <person name="Stephan W."/>
            <person name="Strausberg R.L."/>
            <person name="Strempel S."/>
            <person name="Sturgill D."/>
            <person name="Sutton G."/>
            <person name="Sutton G.G."/>
            <person name="Tao W."/>
            <person name="Teichmann S."/>
            <person name="Tobari Y.N."/>
            <person name="Tomimura Y."/>
            <person name="Tsolas J.M."/>
            <person name="Valente V.L."/>
            <person name="Venter E."/>
            <person name="Venter J.C."/>
            <person name="Vicario S."/>
            <person name="Vieira F.G."/>
            <person name="Vilella A.J."/>
            <person name="Villasante A."/>
            <person name="Walenz B."/>
            <person name="Wang J."/>
            <person name="Wasserman M."/>
            <person name="Watts T."/>
            <person name="Wilson D."/>
            <person name="Wilson R.K."/>
            <person name="Wing R.A."/>
            <person name="Wolfner M.F."/>
            <person name="Wong A."/>
            <person name="Wong G.K."/>
            <person name="Wu C.I."/>
            <person name="Wu G."/>
            <person name="Yamamoto D."/>
            <person name="Yang H.P."/>
            <person name="Yang S.P."/>
            <person name="Yorke J.A."/>
            <person name="Yoshida K."/>
            <person name="Zdobnov E."/>
            <person name="Zhang P."/>
            <person name="Zhang Y."/>
            <person name="Zimin A.V."/>
            <person name="Baldwin J."/>
            <person name="Abdouelleil A."/>
            <person name="Abdulkadir J."/>
            <person name="Abebe A."/>
            <person name="Abera B."/>
            <person name="Abreu J."/>
            <person name="Acer S.C."/>
            <person name="Aftuck L."/>
            <person name="Alexander A."/>
            <person name="An P."/>
            <person name="Anderson E."/>
            <person name="Anderson S."/>
            <person name="Arachi H."/>
            <person name="Azer M."/>
            <person name="Bachantsang P."/>
            <person name="Barry A."/>
            <person name="Bayul T."/>
            <person name="Berlin A."/>
            <person name="Bessette D."/>
            <person name="Bloom T."/>
            <person name="Blye J."/>
            <person name="Boguslavskiy L."/>
            <person name="Bonnet C."/>
            <person name="Boukhgalter B."/>
            <person name="Bourzgui I."/>
            <person name="Brown A."/>
            <person name="Cahill P."/>
            <person name="Channer S."/>
            <person name="Cheshatsang Y."/>
            <person name="Chuda L."/>
            <person name="Citroen M."/>
            <person name="Collymore A."/>
            <person name="Cooke P."/>
            <person name="Costello M."/>
            <person name="D'Aco K."/>
            <person name="Daza R."/>
            <person name="De Haan G."/>
            <person name="DeGray S."/>
            <person name="DeMaso C."/>
            <person name="Dhargay N."/>
            <person name="Dooley K."/>
            <person name="Dooley E."/>
            <person name="Doricent M."/>
            <person name="Dorje P."/>
            <person name="Dorjee K."/>
            <person name="Dupes A."/>
            <person name="Elong R."/>
            <person name="Falk J."/>
            <person name="Farina A."/>
            <person name="Faro S."/>
            <person name="Ferguson D."/>
            <person name="Fisher S."/>
            <person name="Foley C.D."/>
            <person name="Franke A."/>
            <person name="Friedrich D."/>
            <person name="Gadbois L."/>
            <person name="Gearin G."/>
            <person name="Gearin C.R."/>
            <person name="Giannoukos G."/>
            <person name="Goode T."/>
            <person name="Graham J."/>
            <person name="Grandbois E."/>
            <person name="Grewal S."/>
            <person name="Gyaltsen K."/>
            <person name="Hafez N."/>
            <person name="Hagos B."/>
            <person name="Hall J."/>
            <person name="Henson C."/>
            <person name="Hollinger A."/>
            <person name="Honan T."/>
            <person name="Huard M.D."/>
            <person name="Hughes L."/>
            <person name="Hurhula B."/>
            <person name="Husby M.E."/>
            <person name="Kamat A."/>
            <person name="Kanga B."/>
            <person name="Kashin S."/>
            <person name="Khazanovich D."/>
            <person name="Kisner P."/>
            <person name="Lance K."/>
            <person name="Lara M."/>
            <person name="Lee W."/>
            <person name="Lennon N."/>
            <person name="Letendre F."/>
            <person name="LeVine R."/>
            <person name="Lipovsky A."/>
            <person name="Liu X."/>
            <person name="Liu J."/>
            <person name="Liu S."/>
            <person name="Lokyitsang T."/>
            <person name="Lokyitsang Y."/>
            <person name="Lubonja R."/>
            <person name="Lui A."/>
            <person name="MacDonald P."/>
            <person name="Magnisalis V."/>
            <person name="Maru K."/>
            <person name="Matthews C."/>
            <person name="McCusker W."/>
            <person name="McDonough S."/>
            <person name="Mehta T."/>
            <person name="Meldrim J."/>
            <person name="Meneus L."/>
            <person name="Mihai O."/>
            <person name="Mihalev A."/>
            <person name="Mihova T."/>
            <person name="Mittelman R."/>
            <person name="Mlenga V."/>
            <person name="Montmayeur A."/>
            <person name="Mulrain L."/>
            <person name="Navidi A."/>
            <person name="Naylor J."/>
            <person name="Negash T."/>
            <person name="Nguyen T."/>
            <person name="Nguyen N."/>
            <person name="Nicol R."/>
            <person name="Norbu C."/>
            <person name="Norbu N."/>
            <person name="Novod N."/>
            <person name="O'Neill B."/>
            <person name="Osman S."/>
            <person name="Markiewicz E."/>
            <person name="Oyono O.L."/>
            <person name="Patti C."/>
            <person name="Phunkhang P."/>
            <person name="Pierre F."/>
            <person name="Priest M."/>
            <person name="Raghuraman S."/>
            <person name="Rege F."/>
            <person name="Reyes R."/>
            <person name="Rise C."/>
            <person name="Rogov P."/>
            <person name="Ross K."/>
            <person name="Ryan E."/>
            <person name="Settipalli S."/>
            <person name="Shea T."/>
            <person name="Sherpa N."/>
            <person name="Shi L."/>
            <person name="Shih D."/>
            <person name="Sparrow T."/>
            <person name="Spaulding J."/>
            <person name="Stalker J."/>
            <person name="Stange-Thomann N."/>
            <person name="Stavropoulos S."/>
            <person name="Stone C."/>
            <person name="Strader C."/>
            <person name="Tesfaye S."/>
            <person name="Thomson T."/>
            <person name="Thoulutsang Y."/>
            <person name="Thoulutsang D."/>
            <person name="Topham K."/>
            <person name="Topping I."/>
            <person name="Tsamla T."/>
            <person name="Vassiliev H."/>
            <person name="Vo A."/>
            <person name="Wangchuk T."/>
            <person name="Wangdi T."/>
            <person name="Weiand M."/>
            <person name="Wilkinson J."/>
            <person name="Wilson A."/>
            <person name="Yadav S."/>
            <person name="Young G."/>
            <person name="Yu Q."/>
            <person name="Zembek L."/>
            <person name="Zhong D."/>
            <person name="Zimmer A."/>
            <person name="Zwirko Z."/>
            <person name="Jaffe D.B."/>
            <person name="Alvarez P."/>
            <person name="Brockman W."/>
            <person name="Butler J."/>
            <person name="Chin C."/>
            <person name="Gnerre S."/>
            <person name="Grabherr M."/>
            <person name="Kleber M."/>
            <person name="Mauceli E."/>
            <person name="MacCallum I."/>
        </authorList>
    </citation>
    <scope>NUCLEOTIDE SEQUENCE [LARGE SCALE GENOMIC DNA]</scope>
    <source>
        <strain evidence="4">Tucson 15287-2541.00</strain>
    </source>
</reference>
<evidence type="ECO:0000313" key="4">
    <source>
        <dbReference type="Proteomes" id="UP000001070"/>
    </source>
</evidence>
<dbReference type="PhylomeDB" id="B4K1D8"/>
<feature type="region of interest" description="Disordered" evidence="1">
    <location>
        <begin position="1"/>
        <end position="54"/>
    </location>
</feature>
<dbReference type="EMBL" id="CH917130">
    <property type="protein sequence ID" value="EDW04996.1"/>
    <property type="molecule type" value="Genomic_DNA"/>
</dbReference>
<dbReference type="InterPro" id="IPR040676">
    <property type="entry name" value="DUF5641"/>
</dbReference>
<evidence type="ECO:0000313" key="3">
    <source>
        <dbReference type="EMBL" id="EDW04996.1"/>
    </source>
</evidence>